<dbReference type="NCBIfam" id="TIGR00084">
    <property type="entry name" value="ruvA"/>
    <property type="match status" value="1"/>
</dbReference>
<evidence type="ECO:0000313" key="7">
    <source>
        <dbReference type="EMBL" id="VAW69971.1"/>
    </source>
</evidence>
<reference evidence="7" key="1">
    <citation type="submission" date="2018-06" db="EMBL/GenBank/DDBJ databases">
        <authorList>
            <person name="Zhirakovskaya E."/>
        </authorList>
    </citation>
    <scope>NUCLEOTIDE SEQUENCE</scope>
</reference>
<dbReference type="GO" id="GO:0016787">
    <property type="term" value="F:hydrolase activity"/>
    <property type="evidence" value="ECO:0007669"/>
    <property type="project" value="UniProtKB-KW"/>
</dbReference>
<dbReference type="InterPro" id="IPR000085">
    <property type="entry name" value="RuvA"/>
</dbReference>
<keyword evidence="5" id="KW-0234">DNA repair</keyword>
<keyword evidence="2" id="KW-0227">DNA damage</keyword>
<dbReference type="GO" id="GO:0009379">
    <property type="term" value="C:Holliday junction helicase complex"/>
    <property type="evidence" value="ECO:0007669"/>
    <property type="project" value="InterPro"/>
</dbReference>
<dbReference type="CDD" id="cd14332">
    <property type="entry name" value="UBA_RuvA_C"/>
    <property type="match status" value="1"/>
</dbReference>
<evidence type="ECO:0000256" key="1">
    <source>
        <dbReference type="ARBA" id="ARBA00022490"/>
    </source>
</evidence>
<protein>
    <submittedName>
        <fullName evidence="7">Holliday junction ATP-dependent DNA helicase RuvA</fullName>
        <ecNumber evidence="7">3.6.4.12</ecNumber>
    </submittedName>
</protein>
<dbReference type="FunFam" id="2.40.50.140:FF:000083">
    <property type="entry name" value="Holliday junction ATP-dependent DNA helicase RuvA"/>
    <property type="match status" value="1"/>
</dbReference>
<keyword evidence="3" id="KW-0238">DNA-binding</keyword>
<proteinExistence type="inferred from homology"/>
<keyword evidence="7" id="KW-0347">Helicase</keyword>
<organism evidence="7">
    <name type="scientific">hydrothermal vent metagenome</name>
    <dbReference type="NCBI Taxonomy" id="652676"/>
    <lineage>
        <taxon>unclassified sequences</taxon>
        <taxon>metagenomes</taxon>
        <taxon>ecological metagenomes</taxon>
    </lineage>
</organism>
<dbReference type="SUPFAM" id="SSF47781">
    <property type="entry name" value="RuvA domain 2-like"/>
    <property type="match status" value="1"/>
</dbReference>
<dbReference type="InterPro" id="IPR012340">
    <property type="entry name" value="NA-bd_OB-fold"/>
</dbReference>
<feature type="domain" description="Helix-hairpin-helix DNA-binding motif class 1" evidence="6">
    <location>
        <begin position="73"/>
        <end position="92"/>
    </location>
</feature>
<dbReference type="EMBL" id="UOFI01000185">
    <property type="protein sequence ID" value="VAW69971.1"/>
    <property type="molecule type" value="Genomic_DNA"/>
</dbReference>
<dbReference type="InterPro" id="IPR013849">
    <property type="entry name" value="DNA_helicase_Holl-junc_RuvA_I"/>
</dbReference>
<dbReference type="Gene3D" id="2.40.50.140">
    <property type="entry name" value="Nucleic acid-binding proteins"/>
    <property type="match status" value="1"/>
</dbReference>
<dbReference type="GO" id="GO:0003677">
    <property type="term" value="F:DNA binding"/>
    <property type="evidence" value="ECO:0007669"/>
    <property type="project" value="UniProtKB-KW"/>
</dbReference>
<dbReference type="GO" id="GO:0009378">
    <property type="term" value="F:four-way junction helicase activity"/>
    <property type="evidence" value="ECO:0007669"/>
    <property type="project" value="InterPro"/>
</dbReference>
<dbReference type="SMART" id="SM00278">
    <property type="entry name" value="HhH1"/>
    <property type="match status" value="2"/>
</dbReference>
<name>A0A3B0XQZ3_9ZZZZ</name>
<keyword evidence="7" id="KW-0378">Hydrolase</keyword>
<gene>
    <name evidence="7" type="ORF">MNBD_GAMMA09-1699</name>
</gene>
<dbReference type="Pfam" id="PF07499">
    <property type="entry name" value="RuvA_C"/>
    <property type="match status" value="1"/>
</dbReference>
<dbReference type="Pfam" id="PF01330">
    <property type="entry name" value="RuvA_N"/>
    <property type="match status" value="1"/>
</dbReference>
<dbReference type="AlphaFoldDB" id="A0A3B0XQZ3"/>
<dbReference type="InterPro" id="IPR011114">
    <property type="entry name" value="RuvA_C"/>
</dbReference>
<dbReference type="InterPro" id="IPR010994">
    <property type="entry name" value="RuvA_2-like"/>
</dbReference>
<sequence length="203" mass="21603">MIGRIHGTILEKQPPQLLIDVQGVGYEVDAPMSTFYQLPNLGEAVVLHTHLVVREDAHLLYGFASLGERSLFRTLIKINGVGAKLALTILSGMDASEFIACVQSSDAVALVRLPGVGKKTAERLIVELRDKLKDQLPSATGGNSAGDAARSVMASSPVGDAESALIALGYKAQEASRMVRAIDTNELVVEDIIRLSLQAAAQK</sequence>
<evidence type="ECO:0000256" key="3">
    <source>
        <dbReference type="ARBA" id="ARBA00023125"/>
    </source>
</evidence>
<evidence type="ECO:0000256" key="5">
    <source>
        <dbReference type="ARBA" id="ARBA00023204"/>
    </source>
</evidence>
<dbReference type="GO" id="GO:0005524">
    <property type="term" value="F:ATP binding"/>
    <property type="evidence" value="ECO:0007669"/>
    <property type="project" value="InterPro"/>
</dbReference>
<dbReference type="Pfam" id="PF14520">
    <property type="entry name" value="HHH_5"/>
    <property type="match status" value="1"/>
</dbReference>
<keyword evidence="7" id="KW-0067">ATP-binding</keyword>
<dbReference type="Gene3D" id="1.10.8.10">
    <property type="entry name" value="DNA helicase RuvA subunit, C-terminal domain"/>
    <property type="match status" value="1"/>
</dbReference>
<dbReference type="GO" id="GO:0006310">
    <property type="term" value="P:DNA recombination"/>
    <property type="evidence" value="ECO:0007669"/>
    <property type="project" value="UniProtKB-KW"/>
</dbReference>
<dbReference type="SUPFAM" id="SSF46929">
    <property type="entry name" value="DNA helicase RuvA subunit, C-terminal domain"/>
    <property type="match status" value="1"/>
</dbReference>
<dbReference type="InterPro" id="IPR036267">
    <property type="entry name" value="RuvA_C_sf"/>
</dbReference>
<dbReference type="HAMAP" id="MF_00031">
    <property type="entry name" value="DNA_HJ_migration_RuvA"/>
    <property type="match status" value="1"/>
</dbReference>
<evidence type="ECO:0000259" key="6">
    <source>
        <dbReference type="SMART" id="SM00278"/>
    </source>
</evidence>
<accession>A0A3B0XQZ3</accession>
<dbReference type="SUPFAM" id="SSF50249">
    <property type="entry name" value="Nucleic acid-binding proteins"/>
    <property type="match status" value="1"/>
</dbReference>
<dbReference type="GO" id="GO:0006281">
    <property type="term" value="P:DNA repair"/>
    <property type="evidence" value="ECO:0007669"/>
    <property type="project" value="UniProtKB-KW"/>
</dbReference>
<feature type="domain" description="Helix-hairpin-helix DNA-binding motif class 1" evidence="6">
    <location>
        <begin position="108"/>
        <end position="127"/>
    </location>
</feature>
<dbReference type="EC" id="3.6.4.12" evidence="7"/>
<evidence type="ECO:0000256" key="4">
    <source>
        <dbReference type="ARBA" id="ARBA00023172"/>
    </source>
</evidence>
<keyword evidence="7" id="KW-0547">Nucleotide-binding</keyword>
<dbReference type="Gene3D" id="1.10.150.20">
    <property type="entry name" value="5' to 3' exonuclease, C-terminal subdomain"/>
    <property type="match status" value="1"/>
</dbReference>
<evidence type="ECO:0000256" key="2">
    <source>
        <dbReference type="ARBA" id="ARBA00022763"/>
    </source>
</evidence>
<dbReference type="InterPro" id="IPR003583">
    <property type="entry name" value="Hlx-hairpin-Hlx_DNA-bd_motif"/>
</dbReference>
<keyword evidence="1" id="KW-0963">Cytoplasm</keyword>
<keyword evidence="4" id="KW-0233">DNA recombination</keyword>